<reference evidence="13" key="1">
    <citation type="submission" date="2016-11" db="UniProtKB">
        <authorList>
            <consortium name="WormBaseParasite"/>
        </authorList>
    </citation>
    <scope>IDENTIFICATION</scope>
</reference>
<feature type="region of interest" description="Disordered" evidence="7">
    <location>
        <begin position="1883"/>
        <end position="1905"/>
    </location>
</feature>
<feature type="domain" description="Ig-like" evidence="8">
    <location>
        <begin position="1763"/>
        <end position="1854"/>
    </location>
</feature>
<dbReference type="Proteomes" id="UP000582659">
    <property type="component" value="Unassembled WGS sequence"/>
</dbReference>
<feature type="compositionally biased region" description="Basic and acidic residues" evidence="7">
    <location>
        <begin position="4281"/>
        <end position="4293"/>
    </location>
</feature>
<dbReference type="WBParaSite" id="BXY_1186900.1">
    <property type="protein sequence ID" value="BXY_1186900.1"/>
    <property type="gene ID" value="BXY_1186900"/>
</dbReference>
<evidence type="ECO:0000256" key="6">
    <source>
        <dbReference type="ARBA" id="ARBA00023319"/>
    </source>
</evidence>
<feature type="compositionally biased region" description="Polar residues" evidence="7">
    <location>
        <begin position="591"/>
        <end position="604"/>
    </location>
</feature>
<keyword evidence="3" id="KW-0963">Cytoplasm</keyword>
<dbReference type="FunFam" id="2.60.40.10:FF:001843">
    <property type="entry name" value="KETtiN (Drosophila actin-binding) homolog"/>
    <property type="match status" value="1"/>
</dbReference>
<evidence type="ECO:0000256" key="7">
    <source>
        <dbReference type="SAM" id="MobiDB-lite"/>
    </source>
</evidence>
<dbReference type="InterPro" id="IPR007110">
    <property type="entry name" value="Ig-like_dom"/>
</dbReference>
<evidence type="ECO:0000256" key="3">
    <source>
        <dbReference type="ARBA" id="ARBA00022490"/>
    </source>
</evidence>
<dbReference type="Proteomes" id="UP000659654">
    <property type="component" value="Unassembled WGS sequence"/>
</dbReference>
<gene>
    <name evidence="9" type="ORF">BXYJ_LOCUS12078</name>
</gene>
<feature type="compositionally biased region" description="Basic and acidic residues" evidence="7">
    <location>
        <begin position="2404"/>
        <end position="2423"/>
    </location>
</feature>
<feature type="domain" description="Ig-like" evidence="8">
    <location>
        <begin position="2556"/>
        <end position="2647"/>
    </location>
</feature>
<keyword evidence="12" id="KW-1185">Reference proteome</keyword>
<feature type="domain" description="Ig-like" evidence="8">
    <location>
        <begin position="2821"/>
        <end position="2912"/>
    </location>
</feature>
<feature type="domain" description="Ig-like" evidence="8">
    <location>
        <begin position="2029"/>
        <end position="2122"/>
    </location>
</feature>
<evidence type="ECO:0000256" key="4">
    <source>
        <dbReference type="ARBA" id="ARBA00022737"/>
    </source>
</evidence>
<evidence type="ECO:0000313" key="10">
    <source>
        <dbReference type="EMBL" id="CAG9123687.1"/>
    </source>
</evidence>
<keyword evidence="6" id="KW-0393">Immunoglobulin domain</keyword>
<comment type="similarity">
    <text evidence="2">Belongs to the protein kinase superfamily. CAMK Ser/Thr protein kinase family.</text>
</comment>
<dbReference type="PANTHER" id="PTHR47633">
    <property type="entry name" value="IMMUNOGLOBULIN"/>
    <property type="match status" value="1"/>
</dbReference>
<feature type="domain" description="Ig-like" evidence="8">
    <location>
        <begin position="1365"/>
        <end position="1455"/>
    </location>
</feature>
<feature type="domain" description="Ig-like" evidence="8">
    <location>
        <begin position="1231"/>
        <end position="1322"/>
    </location>
</feature>
<feature type="domain" description="Ig-like" evidence="8">
    <location>
        <begin position="2161"/>
        <end position="2254"/>
    </location>
</feature>
<feature type="domain" description="Ig-like" evidence="8">
    <location>
        <begin position="2689"/>
        <end position="2780"/>
    </location>
</feature>
<evidence type="ECO:0000313" key="11">
    <source>
        <dbReference type="Proteomes" id="UP000095284"/>
    </source>
</evidence>
<dbReference type="InterPro" id="IPR013783">
    <property type="entry name" value="Ig-like_fold"/>
</dbReference>
<feature type="domain" description="Ig-like" evidence="8">
    <location>
        <begin position="1062"/>
        <end position="1184"/>
    </location>
</feature>
<feature type="compositionally biased region" description="Polar residues" evidence="7">
    <location>
        <begin position="408"/>
        <end position="426"/>
    </location>
</feature>
<feature type="domain" description="Ig-like" evidence="8">
    <location>
        <begin position="4372"/>
        <end position="4460"/>
    </location>
</feature>
<feature type="compositionally biased region" description="Polar residues" evidence="7">
    <location>
        <begin position="520"/>
        <end position="532"/>
    </location>
</feature>
<feature type="domain" description="Ig-like" evidence="8">
    <location>
        <begin position="3479"/>
        <end position="3577"/>
    </location>
</feature>
<feature type="domain" description="Ig-like" evidence="8">
    <location>
        <begin position="2293"/>
        <end position="2383"/>
    </location>
</feature>
<keyword evidence="4" id="KW-0677">Repeat</keyword>
<evidence type="ECO:0000313" key="12">
    <source>
        <dbReference type="Proteomes" id="UP000659654"/>
    </source>
</evidence>
<dbReference type="SUPFAM" id="SSF48726">
    <property type="entry name" value="Immunoglobulin"/>
    <property type="match status" value="33"/>
</dbReference>
<dbReference type="Gene3D" id="2.60.40.10">
    <property type="entry name" value="Immunoglobulins"/>
    <property type="match status" value="33"/>
</dbReference>
<feature type="region of interest" description="Disordered" evidence="7">
    <location>
        <begin position="575"/>
        <end position="612"/>
    </location>
</feature>
<dbReference type="GO" id="GO:0019899">
    <property type="term" value="F:enzyme binding"/>
    <property type="evidence" value="ECO:0007669"/>
    <property type="project" value="UniProtKB-ARBA"/>
</dbReference>
<feature type="region of interest" description="Disordered" evidence="7">
    <location>
        <begin position="406"/>
        <end position="554"/>
    </location>
</feature>
<evidence type="ECO:0000256" key="2">
    <source>
        <dbReference type="ARBA" id="ARBA00006692"/>
    </source>
</evidence>
<evidence type="ECO:0000256" key="5">
    <source>
        <dbReference type="ARBA" id="ARBA00023157"/>
    </source>
</evidence>
<dbReference type="FunFam" id="2.60.40.10:FF:000032">
    <property type="entry name" value="palladin isoform X1"/>
    <property type="match status" value="2"/>
</dbReference>
<feature type="domain" description="Ig-like" evidence="8">
    <location>
        <begin position="4471"/>
        <end position="4559"/>
    </location>
</feature>
<dbReference type="PANTHER" id="PTHR47633:SF4">
    <property type="entry name" value="MYOPALLADIN ISOFORM X1"/>
    <property type="match status" value="1"/>
</dbReference>
<sequence>MPFKTPLGEREVNVTAPIFKRPLQDRRVIIGQSVRLECQVEGHPEPVIKWLKDGRNVTTCPDYEVIQSGNKHTLLIPCAQGADCGRFSLQAMNTGGIKQSTCMLIVAPAPTPVPGSAASMASSPAPPMTPVGPSAPFFIKELRNQPFKPGGVAVLEARVVGVPIPTVEWLKDGSPLNNYRVITEYDSQSGICLLTIPQLFPEDQGEYTCQASNTIGITVCSAYILARDEYDKWLSNERASFTREKKQRMIARNEQHHSKLSTTTRNVDRRGLLSPNFSDTDTAWGLSESETEPELATLNLHRDTGPGLAPFFRSELRGLRLTEGTDAVLQCNIGGNPKPRITWYHNGKLLEAYGEPRRQFSYKGSSVTLRINDVIPSDAGQYSLVVENPFGKVQSSVRIEVFALPSAPSDSVSPSTPRKTVQVQQQGREHPKVVEVPAVIPATPKSQPTLRVSEKRNQPARVEPVLKTQAPQRQQSRKPESPAPVPKQRQQRFVNWGRGIPSPAAFYQREREAQIQQQALSPHSTRLTSPPKQQEHHSTAESIERKPVFSHSTQPVQQGYVEQTNRGYQAPIFQKQPARQQPQVPAERTHQYQPQPSPAQQNYPQRAEPTRQEETFYREPYQFQQVSKPVVTPVQQPSFVELNYQKHAGPSSQPATFRDLDFLFYESEEGTQYVHPYLRKPEQVQYALQSQQRQEEAMASRFRQSGNLKAADVGKPHFLTKFPPNLSIHEGEGVTLYAKASDDVTKLAWTRDGAAVNKGDKYQIETKAANESILTISKATLAEGGWYQCEATSPEGTAQIKGRVVVKARKNIEEDQMERVTLRKIDRSKQLQNARQTQDIPQSKEAPKFLSKLSNLTLNEGQHALLDVKFGPTEDPNLKVAWLLNGKPILASSRITTLSDFGYAVLEINPVTVFDHGEYTVIVINQLGEVRQTANVEVAGLRSDSVINYIQRQGDSAVPLGPNKTVDRPNFHSDLRSQELFEGQPLHLETKLTPINDPNLNVQFYFNGNPINSNDHQQIQIQSGFVVLHIDNVSEQDGGYYTVTAANDAGIAETSATVVVVPRLENVDHTQILDVEDQLELQHSINGKLLSAPKFVQQIQSYDCDRELGRSYFEARVEPPNDPSLTVQWLKDGNPLSNANRIQTVNNFGFLSLTIHPTYPEDAGTYTCLVRSNLGEAESSADLTVVTPEGLQLQSLHEDALQAINDIEGFEVHIGPIPNERPEEFNSLEAPSMVRGLEGKVEVQENEPVHFECRVQPAGDVKMQVEWFKDGQPLVAAHRFRPMFDFGYIALDILYAYPEDSGAYTCVARNELGETQASVQLDVLGKESLLLDAQHPEGLERIQELEQPKDFGLAEVPDRECENPPKFLGDLEDFEVDEHTDILFDLKVTPVNDPTMVVEWYHNDDQLYQANRFHPQFEFGFVSLRIKGVIPEDSGTYTVVAKNALGEDRKQCTLTVKGHDAILSDTQHEEALGKIEYLENLNKYAREEVVDAEPESGPQFVQALPGDVGEVEEGEPLHLECKVEPVGDNTLKVYWLHNGNPLPHAHRFRTFHDFGFVSLDVLHVYAEDSGTFTCVAENALGRAETSVNLNCEPKNRVIGETQHPSSVARIEELEAPKLAPEEEPEPEKEGAHFIRPLQGAVQASEGESIFLEAQAGPVDDNTLTHEWLFNGQPLQQAHRFVTSQDFGFIALNILYIYPEDSGTYTLVVRNATGEATSDINIEVEAKGSMLTDTFHPSAVDRITELEAPRPAPEEQPEAEKEAPKIVKQLEAIPLSQEATAVHLDAQYTPIDDNRLQVEWLFNGQPLKHSNRYRVTNDFGYAALDINFLISEDAGEYTLLVRNDAGEANTSTVIEIESGALILDETNHPESLRRIQEIEAIRPAEPEEDEQPPEPPKFTQELQTPQSEEIIEGQPLHMDCTVLPINDNRLSIEWYFNGQPLQFSSRIRTIHDFGYVALEFLHIHPEDSGTYTCRAVNEAGEATTNLDLHITGKKNIYLETQHEESWNKIYEMENRVIEREPSPELVFQPPNFTQQLNDTGDLTEGDHIRLECRLQPVNDPTLKVTWTVNDQPLPQASRFIHSRNMDLIVLEIPGVVGEDSGLYSCHAESAFGEATTSTTIKVTPTDALLLDTQHEESWNKIQEIENRQPVEPIVPEPEKVAPSFVVNLPQLPSFQEGDPIHIEGQIEPTDDNQLVVEWFFNGQPLTNGHRYRAVHDFGYVSLDILYAFAQDSGTYTCVARNELGEATSETIVDVTPHQILYLDSQHPTSWQKIQELEAPKEQPEDFEPEPAEPPKFIEPIENLQRIEGQPAHFKTRVTPNTDPKLVVTWWKDGQPLQNSNRFRHTYDFGLVALDLAHTVAADAGTYTAVAKNESGEDQISVELTVEEYGTILSDPLHEASWRRVQELEAPKEKPEEEAEPEHGPPHFVTQIQSVGDLIEGQPAHFEAQVQPINDPNLKIQWFHNGRPLPASNRFGIRNDFGLVSLDIHYVLGQDIGDYRCTATNAYGQDSTEAHLECERRPGILSDTQHEESWRRIQEIEAPKPEQPEPEPVTYAAPQFTQPLQSVADVPENSIVVFEGRVIPVNDPNLQIQWFRDDTPLQQSNRYVMIQDFGHVALRIHGVTSFDNGVYSCKAVNNEGATITNASLTVAGSDNIIFDTAHPASLQKIEYLESIDKNPRLEYPEQQFNKPNWVQTFENVEIEDEGGIIKLTGYVDPADDPNLRIEWFLNGVPLQNSNRHHNEINFGQVVFTIVHVLPHDSGVYTCRAFNEFGEATTSATVKVGDYEAILRNTQHPESWERIQELEAPKIIEEIEVVEEKEKPRFLTHLEDASDLPEGTPIHLEATFQPARDNDLKVEWQFNGQPLGASQLIKTRSELGWAALDISAVNPDHEGVYTLRIVNTEGEASTSATIKIAGIGEILGDTTHEESWRQIQILEAPKEKEPTPPPAEYDAPTITTQIADVECEEGEASGFEALVQPTNDPNLQVQWVRNGEPLSHGSKYAISQDFGLCKLAIGYTFPEDAGVFQLKVSNKNGEAVSSATLKCNAKEAILGNVQHEESWKRIQEIEAPKEPEPEKEPEPKVPPKFTSPIQNVADLQEGQSAHFETTVEPINDPELEIKWFVNGEPFAASSRAKFINDFGWVILNINSTELRDTGEWVCVATNSAGEDRVSTTLNVSGHEGIATDPIQAQSLARIQQIEAPKEPRPAEEGPTFEAPNITVQLSAPSGLQEGDSVHLEAHYTPTNDPRLVVTWYKDGQVLPQANRYKMVNDFGFAILDILYVLAHDAGEYSVVVSNEQGEATTSATINVEAKDGLLLDPQDENKARAVQELEDLRNRRPEDTEIPAEERVPVFVQPLSAPIECESGDRAHFTAKYEPITDNTLEVQWYLNGRALLNSSRVKTINDFGFVVLEISPVIPEDSGEYTCRARNKAGEAVTSTTLTCTPKDGIVKDTQLPDHMKGAQKRIDEIENRAPAKEEEPEIVFAPPKFKNQLQQLPQLREGALIHLDVPLEPVNDPKLKVEWFHNGEPVRDSNRMKTIHDFGFVVLELIPAEPQDTGNWTCRATNDYGQDEVSVDIEVIGDSGILYDWVSPGEKQERIEQLEEYINRPRGELVQPDVDYEAPHFTETLTDLGEFTETDATSFMCVLEPIGDPSLRIEWQHNGHSIPYSNRIQMTNDFGVLTLTIKHLIAQDSGEYSCVARNDKGEAVTSGTIEVRTIIDAEEPQIVQPLVENIDANQGESVHLESRVLPINDPKLVVEWWRNGAPLPDANRFKTNFEFGFVTLDILYAYPEDNGDYELRVINDKGQASSVAHVNVLAKPSLEFAPQAPGSTAENIEHHIRQFTRADIALSEDDAYDPANHKAPEFKTQLLNIGVEEGDFCRFETQIAPINDPYLKVDWYRDGKPVNIGNRFRNNLEFGYVSLDLLYALPDDTGEYTCVATNQYGQAVATAKLACSTASHVITDSQLPQSLKVRDIKKQNDNLHWVEQKGVQPRQKQAPQFTISPRNVQVTENQPARFECAVVGNPKPKVIWYVNGIQALQGHRYKLNFDGVHYLTISHARISDAGTIEAIAKNSEGEVIASANLDVFQRDDFRQQKLRRADQKTNEEIQDRVNQWQKETLGQLGDVFEQKPKANVNKLVRVERSKHPVEPLETEELVQKFTRAKDEQFYDKLSYVERERKQFGGLELEPVQLKPGQIQKYQPEQEKLEAVQLREIDKPKEERDPQRFRSPPPDWAAGGVKLGEPVGKVNQLDEPEPEINIPARDQVKLKGAKPKPAAELPSNERVRIQEEKAKIRQPRQGPEIEKEKVIPHKDQVNIRQKYAPKEIGPTDHVVVESGPLKGTPQVVKDEIPRVTVANKPQPTKQVQSQKAAPSIQNQLQPVQAELGRSARFSVNFAGDAPVTAKWYLNGKELRSAFDTQIKTTENESTLELSKLKYNHQGEYTVKLSNVGGQAESTANLTVAEPAKKGAAPNFSQIISDQRAAQYASVVFSCSVTSDPAPTISWFKDGKPLPNDSRYEKVQDGTNVSLTLKSVVAPDAGVYECVAKNPAGESRCKARLNVNLSKTGKDAEAGPKYEAPRFSTPLKPLVVATGQAAEFRSQFTGFPDPMVRWYRNNEPIKPGRAFEMGHSSGEAWLKIASISAEHAAEYKCEASNPAGKASTVANLVIKPTSGKITIVPAGATGTVVTEGSAAKSKSSKSAKAPQFLQKLTSINARPGENVKLVAEFDGEPAPNVTWNFNGKALTAAHKATQEGNKAILELTRVSAQAAGTYTCVLKNASGTAQSEAKLNLQSR</sequence>
<feature type="domain" description="Ig-like" evidence="8">
    <location>
        <begin position="136"/>
        <end position="220"/>
    </location>
</feature>
<dbReference type="FunFam" id="2.60.40.10:FF:000425">
    <property type="entry name" value="Myosin light chain kinase"/>
    <property type="match status" value="3"/>
</dbReference>
<proteinExistence type="inferred from homology"/>
<feature type="domain" description="Ig-like" evidence="8">
    <location>
        <begin position="4578"/>
        <end position="4666"/>
    </location>
</feature>
<feature type="region of interest" description="Disordered" evidence="7">
    <location>
        <begin position="4215"/>
        <end position="4239"/>
    </location>
</feature>
<dbReference type="eggNOG" id="KOG0613">
    <property type="taxonomic scope" value="Eukaryota"/>
</dbReference>
<feature type="domain" description="Ig-like" evidence="8">
    <location>
        <begin position="3084"/>
        <end position="3177"/>
    </location>
</feature>
<dbReference type="FunFam" id="2.60.40.10:FF:000022">
    <property type="entry name" value="Cardiac titin"/>
    <property type="match status" value="1"/>
</dbReference>
<dbReference type="EMBL" id="CAJFCV020000005">
    <property type="protein sequence ID" value="CAG9123687.1"/>
    <property type="molecule type" value="Genomic_DNA"/>
</dbReference>
<feature type="region of interest" description="Disordered" evidence="7">
    <location>
        <begin position="2404"/>
        <end position="2425"/>
    </location>
</feature>
<feature type="domain" description="Ig-like" evidence="8">
    <location>
        <begin position="3863"/>
        <end position="3953"/>
    </location>
</feature>
<dbReference type="PROSITE" id="PS50835">
    <property type="entry name" value="IG_LIKE"/>
    <property type="match status" value="33"/>
</dbReference>
<dbReference type="InterPro" id="IPR036179">
    <property type="entry name" value="Ig-like_dom_sf"/>
</dbReference>
<dbReference type="InterPro" id="IPR003599">
    <property type="entry name" value="Ig_sub"/>
</dbReference>
<feature type="domain" description="Ig-like" evidence="8">
    <location>
        <begin position="4703"/>
        <end position="4789"/>
    </location>
</feature>
<evidence type="ECO:0000313" key="13">
    <source>
        <dbReference type="WBParaSite" id="BXY_1186900.1"/>
    </source>
</evidence>
<dbReference type="SMART" id="SM00409">
    <property type="entry name" value="IG"/>
    <property type="match status" value="33"/>
</dbReference>
<feature type="domain" description="Ig-like" evidence="8">
    <location>
        <begin position="2424"/>
        <end position="2515"/>
    </location>
</feature>
<dbReference type="SMART" id="SM00408">
    <property type="entry name" value="IGc2"/>
    <property type="match status" value="28"/>
</dbReference>
<accession>A0A1I7SFQ7</accession>
<feature type="domain" description="Ig-like" evidence="8">
    <location>
        <begin position="17"/>
        <end position="105"/>
    </location>
</feature>
<dbReference type="InterPro" id="IPR003598">
    <property type="entry name" value="Ig_sub2"/>
</dbReference>
<comment type="subcellular location">
    <subcellularLocation>
        <location evidence="1">Cytoplasm</location>
    </subcellularLocation>
</comment>
<dbReference type="Pfam" id="PF07679">
    <property type="entry name" value="I-set"/>
    <property type="match status" value="33"/>
</dbReference>
<feature type="compositionally biased region" description="Basic and acidic residues" evidence="7">
    <location>
        <begin position="533"/>
        <end position="547"/>
    </location>
</feature>
<feature type="domain" description="Ig-like" evidence="8">
    <location>
        <begin position="3622"/>
        <end position="3713"/>
    </location>
</feature>
<feature type="domain" description="Ig-like" evidence="8">
    <location>
        <begin position="847"/>
        <end position="937"/>
    </location>
</feature>
<feature type="domain" description="Ig-like" evidence="8">
    <location>
        <begin position="1498"/>
        <end position="1590"/>
    </location>
</feature>
<feature type="domain" description="Ig-like" evidence="8">
    <location>
        <begin position="1616"/>
        <end position="1722"/>
    </location>
</feature>
<feature type="domain" description="Ig-like" evidence="8">
    <location>
        <begin position="3998"/>
        <end position="4085"/>
    </location>
</feature>
<feature type="domain" description="Ig-like" evidence="8">
    <location>
        <begin position="306"/>
        <end position="400"/>
    </location>
</feature>
<dbReference type="Proteomes" id="UP000095284">
    <property type="component" value="Unplaced"/>
</dbReference>
<feature type="domain" description="Ig-like" evidence="8">
    <location>
        <begin position="2953"/>
        <end position="3043"/>
    </location>
</feature>
<feature type="domain" description="Ig-like" evidence="8">
    <location>
        <begin position="716"/>
        <end position="801"/>
    </location>
</feature>
<dbReference type="FunFam" id="2.60.40.10:FF:000697">
    <property type="entry name" value="titin isoform X1"/>
    <property type="match status" value="1"/>
</dbReference>
<feature type="region of interest" description="Disordered" evidence="7">
    <location>
        <begin position="4268"/>
        <end position="4306"/>
    </location>
</feature>
<dbReference type="FunFam" id="2.60.40.10:FF:000119">
    <property type="entry name" value="Sallimus, isoform P"/>
    <property type="match status" value="5"/>
</dbReference>
<dbReference type="FunFam" id="2.60.40.10:FF:000962">
    <property type="entry name" value="titin isoform X1"/>
    <property type="match status" value="17"/>
</dbReference>
<evidence type="ECO:0000256" key="1">
    <source>
        <dbReference type="ARBA" id="ARBA00004496"/>
    </source>
</evidence>
<evidence type="ECO:0000313" key="9">
    <source>
        <dbReference type="EMBL" id="CAD5231987.1"/>
    </source>
</evidence>
<organism evidence="11 13">
    <name type="scientific">Bursaphelenchus xylophilus</name>
    <name type="common">Pinewood nematode worm</name>
    <name type="synonym">Aphelenchoides xylophilus</name>
    <dbReference type="NCBI Taxonomy" id="6326"/>
    <lineage>
        <taxon>Eukaryota</taxon>
        <taxon>Metazoa</taxon>
        <taxon>Ecdysozoa</taxon>
        <taxon>Nematoda</taxon>
        <taxon>Chromadorea</taxon>
        <taxon>Rhabditida</taxon>
        <taxon>Tylenchina</taxon>
        <taxon>Tylenchomorpha</taxon>
        <taxon>Aphelenchoidea</taxon>
        <taxon>Aphelenchoididae</taxon>
        <taxon>Bursaphelenchus</taxon>
    </lineage>
</organism>
<dbReference type="EMBL" id="CAJFDI010000005">
    <property type="protein sequence ID" value="CAD5231987.1"/>
    <property type="molecule type" value="Genomic_DNA"/>
</dbReference>
<feature type="domain" description="Ig-like" evidence="8">
    <location>
        <begin position="1895"/>
        <end position="1990"/>
    </location>
</feature>
<dbReference type="CDD" id="cd22541">
    <property type="entry name" value="SP5_N"/>
    <property type="match status" value="1"/>
</dbReference>
<protein>
    <submittedName>
        <fullName evidence="9">(pine wood nematode) hypothetical protein</fullName>
    </submittedName>
</protein>
<dbReference type="OrthoDB" id="6612025at2759"/>
<dbReference type="GO" id="GO:0031672">
    <property type="term" value="C:A band"/>
    <property type="evidence" value="ECO:0007669"/>
    <property type="project" value="UniProtKB-ARBA"/>
</dbReference>
<feature type="domain" description="Ig-like" evidence="8">
    <location>
        <begin position="969"/>
        <end position="1059"/>
    </location>
</feature>
<dbReference type="FunFam" id="2.60.40.10:FF:002429">
    <property type="entry name" value="KETtiN (Drosophila actin-binding) homolog"/>
    <property type="match status" value="1"/>
</dbReference>
<feature type="domain" description="Ig-like" evidence="8">
    <location>
        <begin position="3216"/>
        <end position="3307"/>
    </location>
</feature>
<dbReference type="CDD" id="cd00096">
    <property type="entry name" value="Ig"/>
    <property type="match status" value="5"/>
</dbReference>
<name>A0A1I7SFQ7_BURXY</name>
<keyword evidence="5" id="KW-1015">Disulfide bond</keyword>
<feature type="domain" description="Ig-like" evidence="8">
    <location>
        <begin position="3338"/>
        <end position="3441"/>
    </location>
</feature>
<feature type="domain" description="Ig-like" evidence="8">
    <location>
        <begin position="3723"/>
        <end position="3814"/>
    </location>
</feature>
<evidence type="ECO:0000259" key="8">
    <source>
        <dbReference type="PROSITE" id="PS50835"/>
    </source>
</evidence>
<feature type="compositionally biased region" description="Basic and acidic residues" evidence="7">
    <location>
        <begin position="4215"/>
        <end position="4226"/>
    </location>
</feature>
<dbReference type="FunFam" id="2.60.40.10:FF:000080">
    <property type="entry name" value="Myosin light chain kinase, smooth muscle"/>
    <property type="match status" value="1"/>
</dbReference>
<reference evidence="10" key="2">
    <citation type="submission" date="2020-08" db="EMBL/GenBank/DDBJ databases">
        <authorList>
            <person name="Kikuchi T."/>
        </authorList>
    </citation>
    <scope>NUCLEOTIDE SEQUENCE</scope>
    <source>
        <strain evidence="9">Ka4C1</strain>
    </source>
</reference>
<dbReference type="InterPro" id="IPR013098">
    <property type="entry name" value="Ig_I-set"/>
</dbReference>